<evidence type="ECO:0000313" key="4">
    <source>
        <dbReference type="Proteomes" id="UP000321899"/>
    </source>
</evidence>
<feature type="coiled-coil region" evidence="1">
    <location>
        <begin position="168"/>
        <end position="237"/>
    </location>
</feature>
<dbReference type="PROSITE" id="PS00889">
    <property type="entry name" value="CNMP_BINDING_2"/>
    <property type="match status" value="1"/>
</dbReference>
<reference evidence="3 4" key="1">
    <citation type="submission" date="2019-06" db="EMBL/GenBank/DDBJ databases">
        <title>Desulfobotulus mexicanus sp. nov., a novel sulfate-reducing bacterium isolated from the sediment of an alkaline crater lake in Mexico.</title>
        <authorList>
            <person name="Hirschler-Rea A."/>
        </authorList>
    </citation>
    <scope>NUCLEOTIDE SEQUENCE [LARGE SCALE GENOMIC DNA]</scope>
    <source>
        <strain evidence="3 4">PAR22N</strain>
    </source>
</reference>
<keyword evidence="4" id="KW-1185">Reference proteome</keyword>
<comment type="caution">
    <text evidence="3">The sequence shown here is derived from an EMBL/GenBank/DDBJ whole genome shotgun (WGS) entry which is preliminary data.</text>
</comment>
<proteinExistence type="predicted"/>
<dbReference type="InterPro" id="IPR018488">
    <property type="entry name" value="cNMP-bd_CS"/>
</dbReference>
<organism evidence="3 4">
    <name type="scientific">Desulfobotulus mexicanus</name>
    <dbReference type="NCBI Taxonomy" id="2586642"/>
    <lineage>
        <taxon>Bacteria</taxon>
        <taxon>Pseudomonadati</taxon>
        <taxon>Thermodesulfobacteriota</taxon>
        <taxon>Desulfobacteria</taxon>
        <taxon>Desulfobacterales</taxon>
        <taxon>Desulfobacteraceae</taxon>
        <taxon>Desulfobotulus</taxon>
    </lineage>
</organism>
<dbReference type="OrthoDB" id="9784809at2"/>
<dbReference type="Gene3D" id="2.60.120.10">
    <property type="entry name" value="Jelly Rolls"/>
    <property type="match status" value="1"/>
</dbReference>
<protein>
    <submittedName>
        <fullName evidence="3">Cyclic nucleotide-binding domain-containing protein</fullName>
    </submittedName>
</protein>
<evidence type="ECO:0000256" key="1">
    <source>
        <dbReference type="SAM" id="Coils"/>
    </source>
</evidence>
<evidence type="ECO:0000259" key="2">
    <source>
        <dbReference type="PROSITE" id="PS50042"/>
    </source>
</evidence>
<feature type="domain" description="Cyclic nucleotide-binding" evidence="2">
    <location>
        <begin position="75"/>
        <end position="145"/>
    </location>
</feature>
<dbReference type="EMBL" id="VDMB01000029">
    <property type="protein sequence ID" value="TYT73457.1"/>
    <property type="molecule type" value="Genomic_DNA"/>
</dbReference>
<sequence length="242" mass="27613">MYCKKNCFRKFMKGRCRALPVCHPSIQNPDTGCGPHMIKDKVVDILAGLDVLKNFTASQINDHFFKKGYARIVEYQAGERILMEGQYDNWVYWLIEGKVAVIKDEVMIASFQRTGDMFGEMSILEGSARSANVDALCKTLCFKLDMSVLDHPALKNRISRENFCSSLAQLARERLAKTTCRLSETEKELLKIKQLLQQKEEELEEAGILITQLTELNATQNLHIMELTARLENTERNTAKES</sequence>
<dbReference type="SMART" id="SM00100">
    <property type="entry name" value="cNMP"/>
    <property type="match status" value="1"/>
</dbReference>
<dbReference type="PROSITE" id="PS50042">
    <property type="entry name" value="CNMP_BINDING_3"/>
    <property type="match status" value="1"/>
</dbReference>
<gene>
    <name evidence="3" type="ORF">FIM25_15040</name>
</gene>
<dbReference type="CDD" id="cd00038">
    <property type="entry name" value="CAP_ED"/>
    <property type="match status" value="1"/>
</dbReference>
<keyword evidence="1" id="KW-0175">Coiled coil</keyword>
<dbReference type="InterPro" id="IPR000595">
    <property type="entry name" value="cNMP-bd_dom"/>
</dbReference>
<dbReference type="InterPro" id="IPR018490">
    <property type="entry name" value="cNMP-bd_dom_sf"/>
</dbReference>
<dbReference type="AlphaFoldDB" id="A0A5S5MCK2"/>
<dbReference type="SUPFAM" id="SSF51206">
    <property type="entry name" value="cAMP-binding domain-like"/>
    <property type="match status" value="1"/>
</dbReference>
<dbReference type="PANTHER" id="PTHR47823">
    <property type="entry name" value="ION_TRANS DOMAIN-CONTAINING PROTEIN"/>
    <property type="match status" value="1"/>
</dbReference>
<dbReference type="Proteomes" id="UP000321899">
    <property type="component" value="Unassembled WGS sequence"/>
</dbReference>
<dbReference type="Pfam" id="PF00027">
    <property type="entry name" value="cNMP_binding"/>
    <property type="match status" value="1"/>
</dbReference>
<name>A0A5S5MCK2_9BACT</name>
<accession>A0A5S5MCK2</accession>
<dbReference type="PANTHER" id="PTHR47823:SF9">
    <property type="entry name" value="CHROMOSOME UNDETERMINED SCAFFOLD_10, WHOLE GENOME SHOTGUN SEQUENCE"/>
    <property type="match status" value="1"/>
</dbReference>
<evidence type="ECO:0000313" key="3">
    <source>
        <dbReference type="EMBL" id="TYT73457.1"/>
    </source>
</evidence>
<dbReference type="InterPro" id="IPR014710">
    <property type="entry name" value="RmlC-like_jellyroll"/>
</dbReference>